<evidence type="ECO:0000313" key="7">
    <source>
        <dbReference type="Proteomes" id="UP000623842"/>
    </source>
</evidence>
<evidence type="ECO:0000256" key="1">
    <source>
        <dbReference type="ARBA" id="ARBA00004418"/>
    </source>
</evidence>
<comment type="caution">
    <text evidence="6">The sequence shown here is derived from an EMBL/GenBank/DDBJ whole genome shotgun (WGS) entry which is preliminary data.</text>
</comment>
<evidence type="ECO:0000256" key="4">
    <source>
        <dbReference type="ARBA" id="ARBA00023239"/>
    </source>
</evidence>
<evidence type="ECO:0000313" key="6">
    <source>
        <dbReference type="EMBL" id="GHF87854.1"/>
    </source>
</evidence>
<dbReference type="GO" id="GO:0042597">
    <property type="term" value="C:periplasmic space"/>
    <property type="evidence" value="ECO:0007669"/>
    <property type="project" value="UniProtKB-SubCell"/>
</dbReference>
<dbReference type="AlphaFoldDB" id="A0A919BFG9"/>
<evidence type="ECO:0000259" key="5">
    <source>
        <dbReference type="Pfam" id="PF07940"/>
    </source>
</evidence>
<evidence type="ECO:0000256" key="3">
    <source>
        <dbReference type="ARBA" id="ARBA00022764"/>
    </source>
</evidence>
<keyword evidence="7" id="KW-1185">Reference proteome</keyword>
<comment type="subcellular location">
    <subcellularLocation>
        <location evidence="1">Periplasm</location>
    </subcellularLocation>
</comment>
<keyword evidence="3" id="KW-0574">Periplasm</keyword>
<dbReference type="GO" id="GO:0016829">
    <property type="term" value="F:lyase activity"/>
    <property type="evidence" value="ECO:0007669"/>
    <property type="project" value="UniProtKB-KW"/>
</dbReference>
<feature type="domain" description="Heparinase II/III-like C-terminal" evidence="5">
    <location>
        <begin position="381"/>
        <end position="509"/>
    </location>
</feature>
<proteinExistence type="predicted"/>
<dbReference type="InterPro" id="IPR012480">
    <property type="entry name" value="Hepar_II_III_C"/>
</dbReference>
<dbReference type="PANTHER" id="PTHR39210:SF1">
    <property type="entry name" value="HEPARIN-SULFATE LYASE"/>
    <property type="match status" value="1"/>
</dbReference>
<sequence length="569" mass="65357">MPIQSPPSHEVQYFNAPEHQQISDVQVPELKAFGWLPVNTDTPPNWLASITNKQVIKNNQHHWSTLSDFDLDIGDVKTVWEHSRFNWLFPFVLKFLKDGDKCQLDKLNQWLNNWAKVNPTHQGVNWKCGQEASIRVIHLVATHRLLWRDSPASEALAILIYQHLLRIAPTMSYAIAQDNNHGTSEAAALFVGTLLLQQSANKNKYPALANWLTLARDTIENRCTKLIASDGCFSQNSTNYHRLMLDTLSFCEYIRQVYQNPAFSDHCYKKLQLATTWLAKVANQADGQSAMLGLNDGAQLLPVTCCDYLDVRPSVQWACQLFLGKLLYPADATVDQLSTLFPAQNHARAVKATLPLTMNSDYHSIEAPPWRVYLRTPTNKFRPSQCDALHLDVWHNNNNLLLSSGSYSYNDKKWQHYFPSTLAHNTVCFDDDEQMSKLSRFLYRDWLKVQVHQHTDQRLSASYLDSKKRQHLRKIEVKDQSLLIQDTVKGFKNNAVLRFHLPKDDWQLTDNKLVSAQYMINVNADIALKKIALVEGWQSRYYQNKTPIWVLEVTVIKQGTISTELTARL</sequence>
<accession>A0A919BFG9</accession>
<dbReference type="PANTHER" id="PTHR39210">
    <property type="entry name" value="HEPARIN-SULFATE LYASE"/>
    <property type="match status" value="1"/>
</dbReference>
<evidence type="ECO:0000256" key="2">
    <source>
        <dbReference type="ARBA" id="ARBA00022729"/>
    </source>
</evidence>
<dbReference type="EMBL" id="BNCK01000003">
    <property type="protein sequence ID" value="GHF87854.1"/>
    <property type="molecule type" value="Genomic_DNA"/>
</dbReference>
<reference evidence="6" key="2">
    <citation type="submission" date="2020-09" db="EMBL/GenBank/DDBJ databases">
        <authorList>
            <person name="Sun Q."/>
            <person name="Kim S."/>
        </authorList>
    </citation>
    <scope>NUCLEOTIDE SEQUENCE</scope>
    <source>
        <strain evidence="6">KCTC 42731</strain>
    </source>
</reference>
<gene>
    <name evidence="6" type="ORF">GCM10017161_14380</name>
</gene>
<name>A0A919BFG9_9GAMM</name>
<organism evidence="6 7">
    <name type="scientific">Thalassotalea marina</name>
    <dbReference type="NCBI Taxonomy" id="1673741"/>
    <lineage>
        <taxon>Bacteria</taxon>
        <taxon>Pseudomonadati</taxon>
        <taxon>Pseudomonadota</taxon>
        <taxon>Gammaproteobacteria</taxon>
        <taxon>Alteromonadales</taxon>
        <taxon>Colwelliaceae</taxon>
        <taxon>Thalassotalea</taxon>
    </lineage>
</organism>
<dbReference type="InterPro" id="IPR008929">
    <property type="entry name" value="Chondroitin_lyas"/>
</dbReference>
<reference evidence="6" key="1">
    <citation type="journal article" date="2014" name="Int. J. Syst. Evol. Microbiol.">
        <title>Complete genome sequence of Corynebacterium casei LMG S-19264T (=DSM 44701T), isolated from a smear-ripened cheese.</title>
        <authorList>
            <consortium name="US DOE Joint Genome Institute (JGI-PGF)"/>
            <person name="Walter F."/>
            <person name="Albersmeier A."/>
            <person name="Kalinowski J."/>
            <person name="Ruckert C."/>
        </authorList>
    </citation>
    <scope>NUCLEOTIDE SEQUENCE</scope>
    <source>
        <strain evidence="6">KCTC 42731</strain>
    </source>
</reference>
<dbReference type="SUPFAM" id="SSF48230">
    <property type="entry name" value="Chondroitin AC/alginate lyase"/>
    <property type="match status" value="1"/>
</dbReference>
<keyword evidence="4" id="KW-0456">Lyase</keyword>
<dbReference type="Gene3D" id="2.70.98.70">
    <property type="match status" value="1"/>
</dbReference>
<dbReference type="Gene3D" id="1.50.10.100">
    <property type="entry name" value="Chondroitin AC/alginate lyase"/>
    <property type="match status" value="1"/>
</dbReference>
<keyword evidence="2" id="KW-0732">Signal</keyword>
<dbReference type="Pfam" id="PF07940">
    <property type="entry name" value="Hepar_II_III_C"/>
    <property type="match status" value="1"/>
</dbReference>
<dbReference type="RefSeq" id="WP_189768704.1">
    <property type="nucleotide sequence ID" value="NZ_BNCK01000003.1"/>
</dbReference>
<dbReference type="Proteomes" id="UP000623842">
    <property type="component" value="Unassembled WGS sequence"/>
</dbReference>
<protein>
    <recommendedName>
        <fullName evidence="5">Heparinase II/III-like C-terminal domain-containing protein</fullName>
    </recommendedName>
</protein>